<name>A0ABR0KUB6_9PEZI</name>
<feature type="compositionally biased region" description="Low complexity" evidence="3">
    <location>
        <begin position="573"/>
        <end position="601"/>
    </location>
</feature>
<keyword evidence="8" id="KW-1185">Reference proteome</keyword>
<keyword evidence="2" id="KW-0186">Copper</keyword>
<dbReference type="Gene3D" id="2.60.40.420">
    <property type="entry name" value="Cupredoxins - blue copper proteins"/>
    <property type="match status" value="3"/>
</dbReference>
<sequence length="601" mass="66565">MTWLIGTILATALVQQVQCGIDPWVSPEYKYIHQFPLPIPPIAVPLTSYTDANKTIDFYQINIKKFDAQTYPDLNKTSYVGYNGTAPGPTFHMTKGREAVVRFVNNYDRPSSIHLHGSYSRTPFDGWAEDVTEAGQYKDYYYPNAQPQRTLWYHDHAIGITAVNAYFGQAGFYILNDPNTDVGLPSGEFDIPLMIAAKQFLSDGKLLSPELERVSLYGDVITVNAQPWPYLSVKPRKYKFRILDASISRTYKLYLAADSDPTTRIPFTVVGADAGFLDHAVASTSLVIAMAERYEIVIDFAKYGGQNLTLMNERNWQTNPDYPATDRVLRFVVGAGPALPTTDPGNGALVDGAHLAKLNVPNSAAHPVIDHSFTFERTNGQWLINGVGFENVPNRVLAFPKRGRVERWELINTSGGWSHPIHIHLIDFQVVKRSGGRGAVEPYEAAALKDVVYLGMNERVEVVANYAPWDGIYMFHCHNLVHEDHDMMAAFNVTDIDLSSYGYPDKVSFVDPMIHQFQAKPYSGTTDLAVVKNVTLRDFADLNAYPNGLAVESALEDYWSKQPTATTLVTSVKTSGGASPATTTTKVSSTKTSTSKASTST</sequence>
<dbReference type="CDD" id="cd13866">
    <property type="entry name" value="CuRO_2_BOD"/>
    <property type="match status" value="1"/>
</dbReference>
<dbReference type="InterPro" id="IPR011706">
    <property type="entry name" value="Cu-oxidase_C"/>
</dbReference>
<feature type="signal peptide" evidence="4">
    <location>
        <begin position="1"/>
        <end position="19"/>
    </location>
</feature>
<evidence type="ECO:0000256" key="3">
    <source>
        <dbReference type="SAM" id="MobiDB-lite"/>
    </source>
</evidence>
<evidence type="ECO:0000256" key="2">
    <source>
        <dbReference type="ARBA" id="ARBA00023008"/>
    </source>
</evidence>
<dbReference type="Pfam" id="PF07732">
    <property type="entry name" value="Cu-oxidase_3"/>
    <property type="match status" value="1"/>
</dbReference>
<feature type="domain" description="Plastocyanin-like" evidence="6">
    <location>
        <begin position="71"/>
        <end position="179"/>
    </location>
</feature>
<protein>
    <recommendedName>
        <fullName evidence="9">Bilirubin oxidase</fullName>
    </recommendedName>
</protein>
<dbReference type="SUPFAM" id="SSF49503">
    <property type="entry name" value="Cupredoxins"/>
    <property type="match status" value="3"/>
</dbReference>
<evidence type="ECO:0000313" key="7">
    <source>
        <dbReference type="EMBL" id="KAK5131319.1"/>
    </source>
</evidence>
<gene>
    <name evidence="7" type="ORF">LTR16_000866</name>
</gene>
<feature type="region of interest" description="Disordered" evidence="3">
    <location>
        <begin position="571"/>
        <end position="601"/>
    </location>
</feature>
<dbReference type="CDD" id="cd13889">
    <property type="entry name" value="CuRO_3_BOD"/>
    <property type="match status" value="1"/>
</dbReference>
<organism evidence="7 8">
    <name type="scientific">Cryomyces antarcticus</name>
    <dbReference type="NCBI Taxonomy" id="329879"/>
    <lineage>
        <taxon>Eukaryota</taxon>
        <taxon>Fungi</taxon>
        <taxon>Dikarya</taxon>
        <taxon>Ascomycota</taxon>
        <taxon>Pezizomycotina</taxon>
        <taxon>Dothideomycetes</taxon>
        <taxon>Dothideomycetes incertae sedis</taxon>
        <taxon>Cryomyces</taxon>
    </lineage>
</organism>
<dbReference type="PANTHER" id="PTHR48267:SF1">
    <property type="entry name" value="BILIRUBIN OXIDASE"/>
    <property type="match status" value="1"/>
</dbReference>
<evidence type="ECO:0000313" key="8">
    <source>
        <dbReference type="Proteomes" id="UP001357485"/>
    </source>
</evidence>
<evidence type="ECO:0000256" key="4">
    <source>
        <dbReference type="SAM" id="SignalP"/>
    </source>
</evidence>
<evidence type="ECO:0008006" key="9">
    <source>
        <dbReference type="Google" id="ProtNLM"/>
    </source>
</evidence>
<dbReference type="InterPro" id="IPR045087">
    <property type="entry name" value="Cu-oxidase_fam"/>
</dbReference>
<evidence type="ECO:0000259" key="5">
    <source>
        <dbReference type="Pfam" id="PF07731"/>
    </source>
</evidence>
<proteinExistence type="inferred from homology"/>
<reference evidence="7 8" key="1">
    <citation type="submission" date="2023-08" db="EMBL/GenBank/DDBJ databases">
        <title>Black Yeasts Isolated from many extreme environments.</title>
        <authorList>
            <person name="Coleine C."/>
            <person name="Stajich J.E."/>
            <person name="Selbmann L."/>
        </authorList>
    </citation>
    <scope>NUCLEOTIDE SEQUENCE [LARGE SCALE GENOMIC DNA]</scope>
    <source>
        <strain evidence="7 8">CCFEE 536</strain>
    </source>
</reference>
<dbReference type="Pfam" id="PF07731">
    <property type="entry name" value="Cu-oxidase_2"/>
    <property type="match status" value="1"/>
</dbReference>
<dbReference type="Proteomes" id="UP001357485">
    <property type="component" value="Unassembled WGS sequence"/>
</dbReference>
<feature type="chain" id="PRO_5046222803" description="Bilirubin oxidase" evidence="4">
    <location>
        <begin position="20"/>
        <end position="601"/>
    </location>
</feature>
<dbReference type="InterPro" id="IPR008972">
    <property type="entry name" value="Cupredoxin"/>
</dbReference>
<evidence type="ECO:0000259" key="6">
    <source>
        <dbReference type="Pfam" id="PF07732"/>
    </source>
</evidence>
<accession>A0ABR0KUB6</accession>
<comment type="similarity">
    <text evidence="1">Belongs to the multicopper oxidase family.</text>
</comment>
<feature type="domain" description="Plastocyanin-like" evidence="5">
    <location>
        <begin position="374"/>
        <end position="495"/>
    </location>
</feature>
<dbReference type="EMBL" id="JAVRRA010024650">
    <property type="protein sequence ID" value="KAK5131319.1"/>
    <property type="molecule type" value="Genomic_DNA"/>
</dbReference>
<keyword evidence="4" id="KW-0732">Signal</keyword>
<dbReference type="PANTHER" id="PTHR48267">
    <property type="entry name" value="CUPREDOXIN SUPERFAMILY PROTEIN"/>
    <property type="match status" value="1"/>
</dbReference>
<comment type="caution">
    <text evidence="7">The sequence shown here is derived from an EMBL/GenBank/DDBJ whole genome shotgun (WGS) entry which is preliminary data.</text>
</comment>
<dbReference type="InterPro" id="IPR011707">
    <property type="entry name" value="Cu-oxidase-like_N"/>
</dbReference>
<evidence type="ECO:0000256" key="1">
    <source>
        <dbReference type="ARBA" id="ARBA00010609"/>
    </source>
</evidence>